<name>A0ABQ8T1F6_PERAM</name>
<reference evidence="1 2" key="1">
    <citation type="journal article" date="2022" name="Allergy">
        <title>Genome assembly and annotation of Periplaneta americana reveal a comprehensive cockroach allergen profile.</title>
        <authorList>
            <person name="Wang L."/>
            <person name="Xiong Q."/>
            <person name="Saelim N."/>
            <person name="Wang L."/>
            <person name="Nong W."/>
            <person name="Wan A.T."/>
            <person name="Shi M."/>
            <person name="Liu X."/>
            <person name="Cao Q."/>
            <person name="Hui J.H.L."/>
            <person name="Sookrung N."/>
            <person name="Leung T.F."/>
            <person name="Tungtrongchitr A."/>
            <person name="Tsui S.K.W."/>
        </authorList>
    </citation>
    <scope>NUCLEOTIDE SEQUENCE [LARGE SCALE GENOMIC DNA]</scope>
    <source>
        <strain evidence="1">PWHHKU_190912</strain>
    </source>
</reference>
<dbReference type="Proteomes" id="UP001148838">
    <property type="component" value="Unassembled WGS sequence"/>
</dbReference>
<protein>
    <submittedName>
        <fullName evidence="1">Uncharacterized protein</fullName>
    </submittedName>
</protein>
<proteinExistence type="predicted"/>
<comment type="caution">
    <text evidence="1">The sequence shown here is derived from an EMBL/GenBank/DDBJ whole genome shotgun (WGS) entry which is preliminary data.</text>
</comment>
<organism evidence="1 2">
    <name type="scientific">Periplaneta americana</name>
    <name type="common">American cockroach</name>
    <name type="synonym">Blatta americana</name>
    <dbReference type="NCBI Taxonomy" id="6978"/>
    <lineage>
        <taxon>Eukaryota</taxon>
        <taxon>Metazoa</taxon>
        <taxon>Ecdysozoa</taxon>
        <taxon>Arthropoda</taxon>
        <taxon>Hexapoda</taxon>
        <taxon>Insecta</taxon>
        <taxon>Pterygota</taxon>
        <taxon>Neoptera</taxon>
        <taxon>Polyneoptera</taxon>
        <taxon>Dictyoptera</taxon>
        <taxon>Blattodea</taxon>
        <taxon>Blattoidea</taxon>
        <taxon>Blattidae</taxon>
        <taxon>Blattinae</taxon>
        <taxon>Periplaneta</taxon>
    </lineage>
</organism>
<keyword evidence="2" id="KW-1185">Reference proteome</keyword>
<dbReference type="EMBL" id="JAJSOF020000017">
    <property type="protein sequence ID" value="KAJ4440304.1"/>
    <property type="molecule type" value="Genomic_DNA"/>
</dbReference>
<gene>
    <name evidence="1" type="ORF">ANN_08443</name>
</gene>
<accession>A0ABQ8T1F6</accession>
<sequence length="157" mass="18204">MDLREVGYDDRDWINLAQDRDRWRAYYHKSIRIYSPSGGTPAWLIRLRRLPAGLKLRSDAGSIPAWANYLVGFFSEVFPNCKVNPRLRRFYAFALETHLSSLSLTAYYGVRQERIKGEVYENKGKLVARIVNSVPLIKEEDNLSRAGIELLNYTDTM</sequence>
<evidence type="ECO:0000313" key="2">
    <source>
        <dbReference type="Proteomes" id="UP001148838"/>
    </source>
</evidence>
<evidence type="ECO:0000313" key="1">
    <source>
        <dbReference type="EMBL" id="KAJ4440304.1"/>
    </source>
</evidence>